<dbReference type="AlphaFoldDB" id="A0A2G4U6P4"/>
<dbReference type="Proteomes" id="UP000229378">
    <property type="component" value="Unassembled WGS sequence"/>
</dbReference>
<sequence length="72" mass="7843">MQVHEKRPAKRAGVAGIALRAKGFDTLIYRSWAGRGAAFGWVGNQCVFMGCEGVTGVWWRMARGVGIATFRA</sequence>
<evidence type="ECO:0000313" key="1">
    <source>
        <dbReference type="EMBL" id="PHZ28912.1"/>
    </source>
</evidence>
<reference evidence="1 2" key="1">
    <citation type="submission" date="2017-10" db="EMBL/GenBank/DDBJ databases">
        <authorList>
            <person name="Banno H."/>
            <person name="Chua N.-H."/>
        </authorList>
    </citation>
    <scope>NUCLEOTIDE SEQUENCE [LARGE SCALE GENOMIC DNA]</scope>
    <source>
        <strain evidence="1 2">SCPM-O-B-7607</strain>
    </source>
</reference>
<evidence type="ECO:0000313" key="2">
    <source>
        <dbReference type="Proteomes" id="UP000229378"/>
    </source>
</evidence>
<organism evidence="1 2">
    <name type="scientific">Yersinia bercovieri</name>
    <dbReference type="NCBI Taxonomy" id="634"/>
    <lineage>
        <taxon>Bacteria</taxon>
        <taxon>Pseudomonadati</taxon>
        <taxon>Pseudomonadota</taxon>
        <taxon>Gammaproteobacteria</taxon>
        <taxon>Enterobacterales</taxon>
        <taxon>Yersiniaceae</taxon>
        <taxon>Yersinia</taxon>
    </lineage>
</organism>
<protein>
    <submittedName>
        <fullName evidence="1">Uncharacterized protein</fullName>
    </submittedName>
</protein>
<dbReference type="EMBL" id="PEHN01000002">
    <property type="protein sequence ID" value="PHZ28912.1"/>
    <property type="molecule type" value="Genomic_DNA"/>
</dbReference>
<accession>A0A2G4U6P4</accession>
<gene>
    <name evidence="1" type="ORF">CS533_02660</name>
</gene>
<comment type="caution">
    <text evidence="1">The sequence shown here is derived from an EMBL/GenBank/DDBJ whole genome shotgun (WGS) entry which is preliminary data.</text>
</comment>
<proteinExistence type="predicted"/>
<name>A0A2G4U6P4_YERBE</name>